<dbReference type="EMBL" id="CP134890">
    <property type="protein sequence ID" value="WNM22480.1"/>
    <property type="molecule type" value="Genomic_DNA"/>
</dbReference>
<accession>A0AA96F4E8</accession>
<organism evidence="4 5">
    <name type="scientific">Flavobacterium capsici</name>
    <dbReference type="NCBI Taxonomy" id="3075618"/>
    <lineage>
        <taxon>Bacteria</taxon>
        <taxon>Pseudomonadati</taxon>
        <taxon>Bacteroidota</taxon>
        <taxon>Flavobacteriia</taxon>
        <taxon>Flavobacteriales</taxon>
        <taxon>Flavobacteriaceae</taxon>
        <taxon>Flavobacterium</taxon>
    </lineage>
</organism>
<accession>A0AA96EUA3</accession>
<evidence type="ECO:0000259" key="1">
    <source>
        <dbReference type="Pfam" id="PF17517"/>
    </source>
</evidence>
<dbReference type="Proteomes" id="UP001304515">
    <property type="component" value="Chromosome"/>
</dbReference>
<dbReference type="InterPro" id="IPR045828">
    <property type="entry name" value="PKD_Bacteroidetes"/>
</dbReference>
<feature type="domain" description="PKD-like" evidence="2">
    <location>
        <begin position="1967"/>
        <end position="2047"/>
    </location>
</feature>
<feature type="domain" description="IgGFc-binding protein N-terminal" evidence="1">
    <location>
        <begin position="140"/>
        <end position="471"/>
    </location>
</feature>
<sequence>MNKIITSLFILFTCVASYSQFSKTHYIPPITSATNSGMAPGEQYLYISTPNTSPVTVTVTPIGGTPFTLTVTNGTPIQYPINTTTSGNTGRNSQLFTPNNTIGVLTNKGYFIEATDLIYANIRVTSNNGSQAGGLVAKGTSAMGKTFRIAGMLNQWNPLNNNHDSLLNFASVMATENDTHVTISLSNPSAIGTPMTNGVVYTGPITVTLQKHESYIFSFENTTTLFRSSYIHGGLIQSDKNVVVNSGSFGGNSYVPGVTGDNGSISNNNLTDGSSTGDFRGKDYGFDQIVPLEKNGQEYIFVRGLGSNALERVMVVAHTNGTQIFKNGSATATTTLNAGEYYVYNGSDFINGNLYVTSSEKVFCYQAVGGNTDLGNQNMFFVPPINCSTPTVVDNIPLIQKIGSQTFPASVNIVTVAGSIVKINNVTVTTTPVAVTGPASTATQFVRYTVTNRTGNIKVTSTNQVYVSYFGNDGNATYGGYYSGFDTKPEISYTHNSSSTADCIPNITLNLNPIALTDTYAWYYNGSTTPIPGETTNTLTPTQPGYYQATRQNAAGCAAISSDLIPVSDCPTDIDNDGVIDNLDIDDDNDGITNCTESYGNQQVNTSNSSTGAVTVGNYSNSFTGIITTSTNASATPFTGNANGSFVTSIPAGNTNWVTYKMNFTNPISLALEYVATANAADLMNSKSEYVVTCDVNKNITVLNPNNQLLIDTNYDGIFESGVTKFSSFDIRFRLNSAVSLPAGTGTFKFLTYLTNSFSITHKNLSSIDANNSTFQLVATCVPRDSDLDGIPDYLDLDSDNDGIPDNIEAQGSTFIAWTNVDANNDGLSDAYGTGINPVNTDGDSNASGPIYDYLDLDSDNDGIFDLVESGSGAVDANNDGIVDGAAASFGSNGLSNSLETAADSGIINYTVADADGDGIKNYIELDSDNDGCYDVIEAGFSDSNGDGLLGNSPLTVTANGVVTSGTNGYTTPNNSYVVAATISITAQPSFTTNCATNTATISITDNGGNSYQWQFSSDGINWTNVTNNSTYSGATTNTLVISGATPAMSGDMYQVILSNPNNVCGLTSSSVTLSFPTAPTASFSWAGSPFCPELSTPQPVTLTGTGAYTGGTFSSTAGLTIDPTTGAITPNTSTSGVYTVTYMVPASGGCAAFPVTGTVEIKVTPTVSITYAGTPFCDTLTTGQAVTLTGTGNYTGGTFSSTAGLTIDPTTGAITPSTSTPNTYTVTYTIAASGGCTAVVASTSITINPIATAAISYASTPFCSSLATAQAVTLTGTGGYTNGVYSSTTGLTINSSTGAITPNTSTPGTYTVSYTIAATGGCAAVVATTSITITQLPTATINYAGAPFCSSLTSAQAVTLNGTGAYTTGVYSSTAGLTINSSTGEITPNTSTPGTYTVSYTISAAGGCAPVVATTSVTINLLPTASISYTGTPYCSSLSSAQGVTLSGTGPYTNGTYSSTAGLSINSTTGAITPNTSTPGTYTVLYTIAASGGCAPVVATTSITITELPTAIISYAGTPFCSTNSTAQTVTLTGTAAYTGGTFSSTAGLTINSTTGDIIPSTSTPGSYVVTYTIVAAGGCSPVTATTTIVINNPPVATATPSTATICSLDTTNIALSSPAIGITFSWTSVQNNVTGASSGTGTTIADILTATGTTPGTVTYTITPVQSGCPGLPTTATITVNTLPTATITGATTVCYNGSTTITFNGTPNATVTYNVNGASTNQTVILDGTGLGSVLTGNLTATTTYQLVSIVSSGTPACSRGLVGSVVVTVIPVPLVNSVVSSNTICSGQPTGISLSSNVGTATFSWTASQTGVAGASAGTGSIISQNLTATGVVPGSVIYSVTANVGVCQGPVSQITINVNPTPTVVASTTMQSICSGDSSSITLNSNITGTTYSWNVVQTNVTSATNGTGNSIAQILNTTSNNVGEAVYSVTPLVGGCPGAPLNVTVRVNPIPVATTNASASTICSGQTISIPLTSTVAGTTYSWTVIQTDTFGASSGTGSNIAQTLTTVGNTQGSVLYTITPIFNGCSGTPVTVTVTVNPTPEVFGSSATTICSGDSPNISLTPSIAATTFAWTVNPTNVTGAQAGTGNVINDILSSTPNVGTVIYSVTPTLNGCSGTPLNITVTVNPLPLPQLNDGVICVNETTNVSYLNYVLDTHLSNAAYDFVWYFNGGIINGAVNNTYEADEAGTYSVVATNSTTGCVSTMEQAVVSASFPGLSIDTAQTLAFSSNASLVVTVTGGNATFLYSVDDGPMQTSNIFTNLSAGLHMVTVTDSNGCTYLTKQVNIIGYPHYFTPNGDGFNDTWNIIGLDATAKILIFDRYGKLIKQISAIGEGWDGTYNGHLLPASDYWFSVEYTEDLPVIGTRKLFRAHFSLKR</sequence>
<evidence type="ECO:0000313" key="5">
    <source>
        <dbReference type="Proteomes" id="UP001304515"/>
    </source>
</evidence>
<protein>
    <submittedName>
        <fullName evidence="4">PKD-like domain-containing protein</fullName>
    </submittedName>
</protein>
<dbReference type="RefSeq" id="WP_313322339.1">
    <property type="nucleotide sequence ID" value="NZ_CP134878.1"/>
</dbReference>
<dbReference type="Pfam" id="PF13585">
    <property type="entry name" value="CHU_C"/>
    <property type="match status" value="1"/>
</dbReference>
<dbReference type="NCBIfam" id="TIGR04131">
    <property type="entry name" value="Bac_Flav_CTERM"/>
    <property type="match status" value="1"/>
</dbReference>
<feature type="domain" description="PKD-like" evidence="2">
    <location>
        <begin position="2056"/>
        <end position="2135"/>
    </location>
</feature>
<name>A0AA96F4E8_9FLAO</name>
<keyword evidence="5" id="KW-1185">Reference proteome</keyword>
<dbReference type="InterPro" id="IPR026341">
    <property type="entry name" value="T9SS_type_B"/>
</dbReference>
<evidence type="ECO:0000313" key="3">
    <source>
        <dbReference type="EMBL" id="WNM18429.1"/>
    </source>
</evidence>
<dbReference type="Pfam" id="PF19406">
    <property type="entry name" value="PKD_5"/>
    <property type="match status" value="5"/>
</dbReference>
<feature type="domain" description="PKD-like" evidence="2">
    <location>
        <begin position="1877"/>
        <end position="1957"/>
    </location>
</feature>
<feature type="domain" description="PKD-like" evidence="2">
    <location>
        <begin position="1787"/>
        <end position="1867"/>
    </location>
</feature>
<dbReference type="KEGG" id="fcj:RN605_03740"/>
<proteinExistence type="predicted"/>
<feature type="domain" description="PKD-like" evidence="2">
    <location>
        <begin position="1606"/>
        <end position="1684"/>
    </location>
</feature>
<reference evidence="4 5" key="1">
    <citation type="submission" date="2023-09" db="EMBL/GenBank/DDBJ databases">
        <title>Flavobacterium sp. a novel bacteria isolate from Pepper rhizosphere.</title>
        <authorList>
            <person name="Peng Y."/>
            <person name="Lee J."/>
        </authorList>
    </citation>
    <scope>NUCLEOTIDE SEQUENCE [LARGE SCALE GENOMIC DNA]</scope>
    <source>
        <strain evidence="3">PMR2A8</strain>
        <strain evidence="4 5">PMTSA4</strain>
    </source>
</reference>
<dbReference type="InterPro" id="IPR035234">
    <property type="entry name" value="IgGFc-bd_N"/>
</dbReference>
<dbReference type="EMBL" id="CP134878">
    <property type="protein sequence ID" value="WNM18429.1"/>
    <property type="molecule type" value="Genomic_DNA"/>
</dbReference>
<gene>
    <name evidence="4" type="ORF">RN605_03740</name>
    <name evidence="3" type="ORF">RN608_10440</name>
</gene>
<evidence type="ECO:0000259" key="2">
    <source>
        <dbReference type="Pfam" id="PF19406"/>
    </source>
</evidence>
<evidence type="ECO:0000313" key="4">
    <source>
        <dbReference type="EMBL" id="WNM22480.1"/>
    </source>
</evidence>
<dbReference type="Pfam" id="PF17517">
    <property type="entry name" value="IgGFc_binding"/>
    <property type="match status" value="1"/>
</dbReference>